<organism evidence="1 2">
    <name type="scientific">Candidatus Acidiferrum panamense</name>
    <dbReference type="NCBI Taxonomy" id="2741543"/>
    <lineage>
        <taxon>Bacteria</taxon>
        <taxon>Pseudomonadati</taxon>
        <taxon>Acidobacteriota</taxon>
        <taxon>Terriglobia</taxon>
        <taxon>Candidatus Acidiferrales</taxon>
        <taxon>Candidatus Acidiferrum</taxon>
    </lineage>
</organism>
<dbReference type="AlphaFoldDB" id="A0A7V8NSY9"/>
<dbReference type="Pfam" id="PF08713">
    <property type="entry name" value="DNA_alkylation"/>
    <property type="match status" value="1"/>
</dbReference>
<gene>
    <name evidence="1" type="ORF">HRJ53_18065</name>
</gene>
<reference evidence="1" key="1">
    <citation type="submission" date="2020-06" db="EMBL/GenBank/DDBJ databases">
        <title>Legume-microbial interactions unlock mineral nutrients during tropical forest succession.</title>
        <authorList>
            <person name="Epihov D.Z."/>
        </authorList>
    </citation>
    <scope>NUCLEOTIDE SEQUENCE [LARGE SCALE GENOMIC DNA]</scope>
    <source>
        <strain evidence="1">Pan2503</strain>
    </source>
</reference>
<dbReference type="PANTHER" id="PTHR41291">
    <property type="entry name" value="DNA ALKYLATION REPAIR PROTEIN"/>
    <property type="match status" value="1"/>
</dbReference>
<name>A0A7V8NSY9_9BACT</name>
<proteinExistence type="predicted"/>
<sequence length="166" mass="19120">MRALGERRNVDGLARFGIRAKVVYGVAKPKMDELARRIGKDHQLALELWASGVHDARILAGMIDLPSEVSSEQMERWVRDFDNWDVCDGTCCHLFVFAAPAWKKAMAWSRREPEFIKRAGFALMAYLAYRDKQATDAQFRRVLPLIEREAGDDRHFVKKAVNWALR</sequence>
<dbReference type="CDD" id="cd06561">
    <property type="entry name" value="AlkD_like"/>
    <property type="match status" value="1"/>
</dbReference>
<protein>
    <submittedName>
        <fullName evidence="1">DNA alkylation repair protein</fullName>
    </submittedName>
</protein>
<accession>A0A7V8NSY9</accession>
<evidence type="ECO:0000313" key="2">
    <source>
        <dbReference type="Proteomes" id="UP000567293"/>
    </source>
</evidence>
<dbReference type="Gene3D" id="1.25.10.90">
    <property type="match status" value="1"/>
</dbReference>
<dbReference type="InterPro" id="IPR016024">
    <property type="entry name" value="ARM-type_fold"/>
</dbReference>
<comment type="caution">
    <text evidence="1">The sequence shown here is derived from an EMBL/GenBank/DDBJ whole genome shotgun (WGS) entry which is preliminary data.</text>
</comment>
<keyword evidence="2" id="KW-1185">Reference proteome</keyword>
<dbReference type="Proteomes" id="UP000567293">
    <property type="component" value="Unassembled WGS sequence"/>
</dbReference>
<feature type="non-terminal residue" evidence="1">
    <location>
        <position position="166"/>
    </location>
</feature>
<dbReference type="SUPFAM" id="SSF48371">
    <property type="entry name" value="ARM repeat"/>
    <property type="match status" value="1"/>
</dbReference>
<evidence type="ECO:0000313" key="1">
    <source>
        <dbReference type="EMBL" id="MBA0086891.1"/>
    </source>
</evidence>
<dbReference type="PANTHER" id="PTHR41291:SF1">
    <property type="entry name" value="DNA ALKYLATION REPAIR PROTEIN"/>
    <property type="match status" value="1"/>
</dbReference>
<dbReference type="InterPro" id="IPR014825">
    <property type="entry name" value="DNA_alkylation"/>
</dbReference>
<dbReference type="EMBL" id="JACDQQ010001728">
    <property type="protein sequence ID" value="MBA0086891.1"/>
    <property type="molecule type" value="Genomic_DNA"/>
</dbReference>